<gene>
    <name evidence="2" type="ORF">F0U60_15280</name>
</gene>
<evidence type="ECO:0008006" key="4">
    <source>
        <dbReference type="Google" id="ProtNLM"/>
    </source>
</evidence>
<dbReference type="Proteomes" id="UP001611383">
    <property type="component" value="Chromosome"/>
</dbReference>
<evidence type="ECO:0000256" key="1">
    <source>
        <dbReference type="SAM" id="Phobius"/>
    </source>
</evidence>
<keyword evidence="1" id="KW-0472">Membrane</keyword>
<organism evidence="2 3">
    <name type="scientific">Archangium minus</name>
    <dbReference type="NCBI Taxonomy" id="83450"/>
    <lineage>
        <taxon>Bacteria</taxon>
        <taxon>Pseudomonadati</taxon>
        <taxon>Myxococcota</taxon>
        <taxon>Myxococcia</taxon>
        <taxon>Myxococcales</taxon>
        <taxon>Cystobacterineae</taxon>
        <taxon>Archangiaceae</taxon>
        <taxon>Archangium</taxon>
    </lineage>
</organism>
<sequence length="72" mass="8120">MAKITGCGAGKLYSHSRQYRLAKDMLNSFIGKLFKHERGGGLLSARTLILYTCGVALLQFALRRIHQGLRRR</sequence>
<keyword evidence="3" id="KW-1185">Reference proteome</keyword>
<name>A0ABY9WPX8_9BACT</name>
<evidence type="ECO:0000313" key="3">
    <source>
        <dbReference type="Proteomes" id="UP001611383"/>
    </source>
</evidence>
<dbReference type="EMBL" id="CP043494">
    <property type="protein sequence ID" value="WNG45313.1"/>
    <property type="molecule type" value="Genomic_DNA"/>
</dbReference>
<feature type="transmembrane region" description="Helical" evidence="1">
    <location>
        <begin position="43"/>
        <end position="62"/>
    </location>
</feature>
<keyword evidence="1" id="KW-0812">Transmembrane</keyword>
<dbReference type="RefSeq" id="WP_395819840.1">
    <property type="nucleotide sequence ID" value="NZ_CP043494.1"/>
</dbReference>
<accession>A0ABY9WPX8</accession>
<evidence type="ECO:0000313" key="2">
    <source>
        <dbReference type="EMBL" id="WNG45313.1"/>
    </source>
</evidence>
<protein>
    <recommendedName>
        <fullName evidence="4">Transposase</fullName>
    </recommendedName>
</protein>
<reference evidence="2 3" key="1">
    <citation type="submission" date="2019-08" db="EMBL/GenBank/DDBJ databases">
        <title>Archangium and Cystobacter genomes.</title>
        <authorList>
            <person name="Chen I.-C.K."/>
            <person name="Wielgoss S."/>
        </authorList>
    </citation>
    <scope>NUCLEOTIDE SEQUENCE [LARGE SCALE GENOMIC DNA]</scope>
    <source>
        <strain evidence="2 3">Cbm 6</strain>
    </source>
</reference>
<proteinExistence type="predicted"/>
<keyword evidence="1" id="KW-1133">Transmembrane helix</keyword>